<keyword evidence="2" id="KW-0812">Transmembrane</keyword>
<feature type="transmembrane region" description="Helical" evidence="2">
    <location>
        <begin position="121"/>
        <end position="143"/>
    </location>
</feature>
<accession>A0AAQ3LX89</accession>
<feature type="transmembrane region" description="Helical" evidence="2">
    <location>
        <begin position="12"/>
        <end position="33"/>
    </location>
</feature>
<protein>
    <recommendedName>
        <fullName evidence="5">DUF1772-domain-containing protein</fullName>
    </recommendedName>
</protein>
<feature type="transmembrane region" description="Helical" evidence="2">
    <location>
        <begin position="155"/>
        <end position="175"/>
    </location>
</feature>
<dbReference type="InterPro" id="IPR013901">
    <property type="entry name" value="Anthrone_oxy"/>
</dbReference>
<feature type="region of interest" description="Disordered" evidence="1">
    <location>
        <begin position="60"/>
        <end position="83"/>
    </location>
</feature>
<dbReference type="Pfam" id="PF08592">
    <property type="entry name" value="Anthrone_oxy"/>
    <property type="match status" value="1"/>
</dbReference>
<sequence length="239" mass="25731">MSALHASSPHGSAGALLLPALKGFVTASCLIVAGSMTATSLQFLPGLIGIAQHSVERSASSRVESGRLTPNPEPSNPAPETKSIHLTVPDASNWPAQKLNASVAGHKIAARQFSLMSKSAFLSQVPFELLSIISSGYLAYYYRRHITLSPHIWKSWAAVAGLITIVFPYTGIMMVPYDHKIARIAGFEEKLESYEDAPPDHDAEKTNTVEFLTKWNSLNGVRAVIMTLAGSLGLYTLLV</sequence>
<evidence type="ECO:0000313" key="4">
    <source>
        <dbReference type="Proteomes" id="UP001303373"/>
    </source>
</evidence>
<dbReference type="AlphaFoldDB" id="A0AAQ3LX89"/>
<dbReference type="EMBL" id="CP138580">
    <property type="protein sequence ID" value="WPG97362.1"/>
    <property type="molecule type" value="Genomic_DNA"/>
</dbReference>
<dbReference type="Proteomes" id="UP001303373">
    <property type="component" value="Chromosome 1"/>
</dbReference>
<keyword evidence="2" id="KW-0472">Membrane</keyword>
<evidence type="ECO:0000313" key="3">
    <source>
        <dbReference type="EMBL" id="WPG97362.1"/>
    </source>
</evidence>
<feature type="transmembrane region" description="Helical" evidence="2">
    <location>
        <begin position="220"/>
        <end position="238"/>
    </location>
</feature>
<evidence type="ECO:0008006" key="5">
    <source>
        <dbReference type="Google" id="ProtNLM"/>
    </source>
</evidence>
<name>A0AAQ3LX89_9PEZI</name>
<keyword evidence="2" id="KW-1133">Transmembrane helix</keyword>
<organism evidence="3 4">
    <name type="scientific">Acrodontium crateriforme</name>
    <dbReference type="NCBI Taxonomy" id="150365"/>
    <lineage>
        <taxon>Eukaryota</taxon>
        <taxon>Fungi</taxon>
        <taxon>Dikarya</taxon>
        <taxon>Ascomycota</taxon>
        <taxon>Pezizomycotina</taxon>
        <taxon>Dothideomycetes</taxon>
        <taxon>Dothideomycetidae</taxon>
        <taxon>Mycosphaerellales</taxon>
        <taxon>Teratosphaeriaceae</taxon>
        <taxon>Acrodontium</taxon>
    </lineage>
</organism>
<proteinExistence type="predicted"/>
<reference evidence="3 4" key="1">
    <citation type="submission" date="2023-11" db="EMBL/GenBank/DDBJ databases">
        <title>An acidophilic fungus is an integral part of prey digestion in a carnivorous sundew plant.</title>
        <authorList>
            <person name="Tsai I.J."/>
        </authorList>
    </citation>
    <scope>NUCLEOTIDE SEQUENCE [LARGE SCALE GENOMIC DNA]</scope>
    <source>
        <strain evidence="3">169a</strain>
    </source>
</reference>
<evidence type="ECO:0000256" key="1">
    <source>
        <dbReference type="SAM" id="MobiDB-lite"/>
    </source>
</evidence>
<gene>
    <name evidence="3" type="ORF">R9X50_00013700</name>
</gene>
<evidence type="ECO:0000256" key="2">
    <source>
        <dbReference type="SAM" id="Phobius"/>
    </source>
</evidence>
<keyword evidence="4" id="KW-1185">Reference proteome</keyword>